<dbReference type="InterPro" id="IPR025533">
    <property type="entry name" value="DUF4419"/>
</dbReference>
<gene>
    <name evidence="1" type="ORF">AAP_04851</name>
</gene>
<dbReference type="Proteomes" id="UP000242877">
    <property type="component" value="Unassembled WGS sequence"/>
</dbReference>
<evidence type="ECO:0000313" key="1">
    <source>
        <dbReference type="EMBL" id="KZZ88528.1"/>
    </source>
</evidence>
<proteinExistence type="predicted"/>
<reference evidence="1 2" key="1">
    <citation type="journal article" date="2016" name="Genome Biol. Evol.">
        <title>Divergent and convergent evolution of fungal pathogenicity.</title>
        <authorList>
            <person name="Shang Y."/>
            <person name="Xiao G."/>
            <person name="Zheng P."/>
            <person name="Cen K."/>
            <person name="Zhan S."/>
            <person name="Wang C."/>
        </authorList>
    </citation>
    <scope>NUCLEOTIDE SEQUENCE [LARGE SCALE GENOMIC DNA]</scope>
    <source>
        <strain evidence="1 2">ARSEF 7405</strain>
    </source>
</reference>
<comment type="caution">
    <text evidence="1">The sequence shown here is derived from an EMBL/GenBank/DDBJ whole genome shotgun (WGS) entry which is preliminary data.</text>
</comment>
<dbReference type="EMBL" id="AZGZ01000025">
    <property type="protein sequence ID" value="KZZ88528.1"/>
    <property type="molecule type" value="Genomic_DNA"/>
</dbReference>
<name>A0A167W8L3_9EURO</name>
<dbReference type="VEuPathDB" id="FungiDB:AAP_04851"/>
<accession>A0A167W8L3</accession>
<dbReference type="PANTHER" id="PTHR31252">
    <property type="entry name" value="DUF4419 DOMAIN-CONTAINING PROTEIN"/>
    <property type="match status" value="1"/>
</dbReference>
<keyword evidence="2" id="KW-1185">Reference proteome</keyword>
<sequence length="423" mass="47171">MPSTVLVYEDVRPRPHNHTESHLNVDPAFIPRRVDPDAFINGATLVCGSFVQSYTSYDPSSADCSDPNALDTSRVPLLPTSRLSGLVESILEAHACRRHLVLSPDEVLGAIIGQFAYLLKGHKSLRSKIWQSLGSSKVELNVPGNRADGAIVLRDLKTQLQLSIANNLVDPELASWFEPLFTTTTEAHQLTNLIMFLGGLTEHEPGCIRLDNNVDSNGGIVTVTMAGQLQDWIRLREMVEFLGRQDEITKRWHQMLDIVLRFFIFCYAKPSSPGAKQFWRIAVLHDGGRLAKSHISGWVTAFCLWQWTGEPTRETFGPALNLKGVRFRRFDHHTLPPAFTILDVGIRQINILGMTDTAVSPARLMAGIFGSKYLSDGEIGYRKRWIQPAVSSELTAVQPLSAWFLYQTRPEQISQRGGMPGSN</sequence>
<protein>
    <submittedName>
        <fullName evidence="1">Uncharacterized protein</fullName>
    </submittedName>
</protein>
<organism evidence="1 2">
    <name type="scientific">Ascosphaera apis ARSEF 7405</name>
    <dbReference type="NCBI Taxonomy" id="392613"/>
    <lineage>
        <taxon>Eukaryota</taxon>
        <taxon>Fungi</taxon>
        <taxon>Dikarya</taxon>
        <taxon>Ascomycota</taxon>
        <taxon>Pezizomycotina</taxon>
        <taxon>Eurotiomycetes</taxon>
        <taxon>Eurotiomycetidae</taxon>
        <taxon>Onygenales</taxon>
        <taxon>Ascosphaeraceae</taxon>
        <taxon>Ascosphaera</taxon>
    </lineage>
</organism>
<dbReference type="PANTHER" id="PTHR31252:SF11">
    <property type="entry name" value="DUF4419 DOMAIN-CONTAINING PROTEIN"/>
    <property type="match status" value="1"/>
</dbReference>
<dbReference type="AlphaFoldDB" id="A0A167W8L3"/>
<dbReference type="Pfam" id="PF14388">
    <property type="entry name" value="DUF4419"/>
    <property type="match status" value="1"/>
</dbReference>
<evidence type="ECO:0000313" key="2">
    <source>
        <dbReference type="Proteomes" id="UP000242877"/>
    </source>
</evidence>
<dbReference type="OrthoDB" id="9978173at2759"/>